<evidence type="ECO:0000256" key="1">
    <source>
        <dbReference type="SAM" id="MobiDB-lite"/>
    </source>
</evidence>
<gene>
    <name evidence="3" type="primary">LOC125777165</name>
</gene>
<dbReference type="RefSeq" id="XP_049307385.1">
    <property type="nucleotide sequence ID" value="XM_049451428.1"/>
</dbReference>
<sequence>MSCNCILCKRELNATAYAFTTGSLVTEGATDDIQRQRNQLHRRRSQVARTQRGVSVPVSGSNGIRRRRRVQVRLYTTEGAAFRRIMVGGSEVRQTPRRARNGQRAAHRRRTGNTAGRNGTHPQLVAPRTVEPESQRRRSIDSSTRTNMVLPPSFTTGTSVNGPNSLLREMATCLLSQATVLSTVVQNVHYQSSGAQQMAVSETQPAARRSRLRQRRQHATAAVGTRRKGTSGRHGNQSRHH</sequence>
<dbReference type="Proteomes" id="UP001652620">
    <property type="component" value="Chromosome 3"/>
</dbReference>
<feature type="compositionally biased region" description="Polar residues" evidence="1">
    <location>
        <begin position="141"/>
        <end position="162"/>
    </location>
</feature>
<accession>A0ABM3JDT3</accession>
<dbReference type="GeneID" id="125777165"/>
<evidence type="ECO:0000313" key="3">
    <source>
        <dbReference type="RefSeq" id="XP_049307385.1"/>
    </source>
</evidence>
<organism evidence="2 3">
    <name type="scientific">Bactrocera dorsalis</name>
    <name type="common">Oriental fruit fly</name>
    <name type="synonym">Dacus dorsalis</name>
    <dbReference type="NCBI Taxonomy" id="27457"/>
    <lineage>
        <taxon>Eukaryota</taxon>
        <taxon>Metazoa</taxon>
        <taxon>Ecdysozoa</taxon>
        <taxon>Arthropoda</taxon>
        <taxon>Hexapoda</taxon>
        <taxon>Insecta</taxon>
        <taxon>Pterygota</taxon>
        <taxon>Neoptera</taxon>
        <taxon>Endopterygota</taxon>
        <taxon>Diptera</taxon>
        <taxon>Brachycera</taxon>
        <taxon>Muscomorpha</taxon>
        <taxon>Tephritoidea</taxon>
        <taxon>Tephritidae</taxon>
        <taxon>Bactrocera</taxon>
        <taxon>Bactrocera</taxon>
    </lineage>
</organism>
<evidence type="ECO:0000313" key="2">
    <source>
        <dbReference type="Proteomes" id="UP001652620"/>
    </source>
</evidence>
<name>A0ABM3JDT3_BACDO</name>
<feature type="compositionally biased region" description="Basic residues" evidence="1">
    <location>
        <begin position="225"/>
        <end position="241"/>
    </location>
</feature>
<reference evidence="3" key="1">
    <citation type="submission" date="2025-08" db="UniProtKB">
        <authorList>
            <consortium name="RefSeq"/>
        </authorList>
    </citation>
    <scope>IDENTIFICATION</scope>
    <source>
        <tissue evidence="3">Adult</tissue>
    </source>
</reference>
<protein>
    <submittedName>
        <fullName evidence="3">Uncharacterized protein LOC125777165</fullName>
    </submittedName>
</protein>
<feature type="compositionally biased region" description="Basic residues" evidence="1">
    <location>
        <begin position="208"/>
        <end position="218"/>
    </location>
</feature>
<feature type="compositionally biased region" description="Polar residues" evidence="1">
    <location>
        <begin position="193"/>
        <end position="203"/>
    </location>
</feature>
<feature type="compositionally biased region" description="Basic residues" evidence="1">
    <location>
        <begin position="95"/>
        <end position="111"/>
    </location>
</feature>
<feature type="compositionally biased region" description="Polar residues" evidence="1">
    <location>
        <begin position="47"/>
        <end position="61"/>
    </location>
</feature>
<proteinExistence type="predicted"/>
<feature type="region of interest" description="Disordered" evidence="1">
    <location>
        <begin position="90"/>
        <end position="162"/>
    </location>
</feature>
<feature type="region of interest" description="Disordered" evidence="1">
    <location>
        <begin position="42"/>
        <end position="61"/>
    </location>
</feature>
<keyword evidence="2" id="KW-1185">Reference proteome</keyword>
<feature type="compositionally biased region" description="Basic and acidic residues" evidence="1">
    <location>
        <begin position="130"/>
        <end position="140"/>
    </location>
</feature>
<feature type="compositionally biased region" description="Low complexity" evidence="1">
    <location>
        <begin position="112"/>
        <end position="121"/>
    </location>
</feature>
<feature type="region of interest" description="Disordered" evidence="1">
    <location>
        <begin position="193"/>
        <end position="241"/>
    </location>
</feature>